<name>A0A844T2C6_9BRAD</name>
<dbReference type="RefSeq" id="WP_157348228.1">
    <property type="nucleotide sequence ID" value="NZ_WQNF01000040.1"/>
</dbReference>
<sequence>MRAGQRWRTNTGTGRMRIVGVGINVDSAIIAPMIAVGGAGARIAGTR</sequence>
<evidence type="ECO:0000313" key="1">
    <source>
        <dbReference type="EMBL" id="MVT70244.1"/>
    </source>
</evidence>
<gene>
    <name evidence="1" type="ORF">GPL21_34765</name>
</gene>
<proteinExistence type="predicted"/>
<comment type="caution">
    <text evidence="1">The sequence shown here is derived from an EMBL/GenBank/DDBJ whole genome shotgun (WGS) entry which is preliminary data.</text>
</comment>
<protein>
    <submittedName>
        <fullName evidence="1">Uncharacterized protein</fullName>
    </submittedName>
</protein>
<organism evidence="1 2">
    <name type="scientific">Bradyrhizobium pachyrhizi</name>
    <dbReference type="NCBI Taxonomy" id="280333"/>
    <lineage>
        <taxon>Bacteria</taxon>
        <taxon>Pseudomonadati</taxon>
        <taxon>Pseudomonadota</taxon>
        <taxon>Alphaproteobacteria</taxon>
        <taxon>Hyphomicrobiales</taxon>
        <taxon>Nitrobacteraceae</taxon>
        <taxon>Bradyrhizobium</taxon>
    </lineage>
</organism>
<keyword evidence="2" id="KW-1185">Reference proteome</keyword>
<accession>A0A844T2C6</accession>
<dbReference type="EMBL" id="WQNF01000040">
    <property type="protein sequence ID" value="MVT70244.1"/>
    <property type="molecule type" value="Genomic_DNA"/>
</dbReference>
<dbReference type="Proteomes" id="UP000436468">
    <property type="component" value="Unassembled WGS sequence"/>
</dbReference>
<reference evidence="1 2" key="1">
    <citation type="submission" date="2019-12" db="EMBL/GenBank/DDBJ databases">
        <title>Draft genome sequences Bradyrhizobium cajani AMBPC1010, Bradyrhizobium pachyrhizi AMBPC1040 and Bradyrhizobium yuanmingense ALSPC3051, three plant growth promoting strains isolated from nodules of Cajanus cajan L. in Dominican Republic.</title>
        <authorList>
            <person name="Flores-Felix J.D."/>
            <person name="Araujo J."/>
            <person name="Diaz-Alcantara C."/>
            <person name="Gonzalez-Andres F."/>
            <person name="Velazquez E."/>
        </authorList>
    </citation>
    <scope>NUCLEOTIDE SEQUENCE [LARGE SCALE GENOMIC DNA]</scope>
    <source>
        <strain evidence="1 2">1040</strain>
    </source>
</reference>
<evidence type="ECO:0000313" key="2">
    <source>
        <dbReference type="Proteomes" id="UP000436468"/>
    </source>
</evidence>
<dbReference type="AlphaFoldDB" id="A0A844T2C6"/>